<evidence type="ECO:0000313" key="4">
    <source>
        <dbReference type="Proteomes" id="UP000184204"/>
    </source>
</evidence>
<keyword evidence="3" id="KW-1185">Reference proteome</keyword>
<evidence type="ECO:0000313" key="3">
    <source>
        <dbReference type="Proteomes" id="UP000068026"/>
    </source>
</evidence>
<evidence type="ECO:0000313" key="2">
    <source>
        <dbReference type="EMBL" id="SHE28784.1"/>
    </source>
</evidence>
<name>A0A0X8V7W7_ANAPI</name>
<dbReference type="RefSeq" id="WP_157881605.1">
    <property type="nucleotide sequence ID" value="NZ_CP014223.1"/>
</dbReference>
<proteinExistence type="predicted"/>
<gene>
    <name evidence="1" type="ORF">CPRO_01470</name>
    <name evidence="2" type="ORF">SAMN02745151_00206</name>
</gene>
<reference evidence="4" key="4">
    <citation type="submission" date="2016-11" db="EMBL/GenBank/DDBJ databases">
        <authorList>
            <person name="Jaros S."/>
            <person name="Januszkiewicz K."/>
            <person name="Wedrychowicz H."/>
        </authorList>
    </citation>
    <scope>NUCLEOTIDE SEQUENCE [LARGE SCALE GENOMIC DNA]</scope>
    <source>
        <strain evidence="4">DSM 1682</strain>
    </source>
</reference>
<dbReference type="AlphaFoldDB" id="A0A0X8V7W7"/>
<reference evidence="3" key="2">
    <citation type="submission" date="2016-01" db="EMBL/GenBank/DDBJ databases">
        <authorList>
            <person name="Poehlein A."/>
            <person name="Schlien K."/>
            <person name="Gottschalk G."/>
            <person name="Buckel W."/>
            <person name="Daniel R."/>
        </authorList>
    </citation>
    <scope>NUCLEOTIDE SEQUENCE [LARGE SCALE GENOMIC DNA]</scope>
    <source>
        <strain evidence="3">X2</strain>
    </source>
</reference>
<dbReference type="EMBL" id="CP014223">
    <property type="protein sequence ID" value="AMJ39771.1"/>
    <property type="molecule type" value="Genomic_DNA"/>
</dbReference>
<reference evidence="2" key="3">
    <citation type="submission" date="2016-11" db="EMBL/GenBank/DDBJ databases">
        <authorList>
            <person name="Varghese N."/>
            <person name="Submissions S."/>
        </authorList>
    </citation>
    <scope>NUCLEOTIDE SEQUENCE</scope>
    <source>
        <strain evidence="2">DSM 1682</strain>
    </source>
</reference>
<dbReference type="Proteomes" id="UP000184204">
    <property type="component" value="Unassembled WGS sequence"/>
</dbReference>
<evidence type="ECO:0000313" key="1">
    <source>
        <dbReference type="EMBL" id="AMJ39771.1"/>
    </source>
</evidence>
<dbReference type="Proteomes" id="UP000068026">
    <property type="component" value="Chromosome"/>
</dbReference>
<accession>A0A0X8V7W7</accession>
<sequence length="49" mass="5799">MRRDINRIEEGRREIKIAYETLSEPLQLHILSIAHLLLTTQKLVLESKE</sequence>
<dbReference type="KEGG" id="cpro:CPRO_01470"/>
<reference evidence="1 3" key="1">
    <citation type="journal article" date="2016" name="Genome Announc.">
        <title>Complete Genome Sequence of the Amino Acid-Fermenting Clostridium propionicum X2 (DSM 1682).</title>
        <authorList>
            <person name="Poehlein A."/>
            <person name="Schlien K."/>
            <person name="Chowdhury N.P."/>
            <person name="Gottschalk G."/>
            <person name="Buckel W."/>
            <person name="Daniel R."/>
        </authorList>
    </citation>
    <scope>NUCLEOTIDE SEQUENCE [LARGE SCALE GENOMIC DNA]</scope>
    <source>
        <strain evidence="1 3">X2</strain>
    </source>
</reference>
<protein>
    <submittedName>
        <fullName evidence="2">Uncharacterized protein</fullName>
    </submittedName>
</protein>
<organism evidence="2 4">
    <name type="scientific">Anaerotignum propionicum DSM 1682</name>
    <dbReference type="NCBI Taxonomy" id="991789"/>
    <lineage>
        <taxon>Bacteria</taxon>
        <taxon>Bacillati</taxon>
        <taxon>Bacillota</taxon>
        <taxon>Clostridia</taxon>
        <taxon>Lachnospirales</taxon>
        <taxon>Anaerotignaceae</taxon>
        <taxon>Anaerotignum</taxon>
    </lineage>
</organism>
<dbReference type="EMBL" id="FQUA01000001">
    <property type="protein sequence ID" value="SHE28784.1"/>
    <property type="molecule type" value="Genomic_DNA"/>
</dbReference>